<evidence type="ECO:0000313" key="4">
    <source>
        <dbReference type="EMBL" id="MFC6906481.1"/>
    </source>
</evidence>
<dbReference type="Proteomes" id="UP001596312">
    <property type="component" value="Unassembled WGS sequence"/>
</dbReference>
<dbReference type="Pfam" id="PF22725">
    <property type="entry name" value="GFO_IDH_MocA_C3"/>
    <property type="match status" value="1"/>
</dbReference>
<dbReference type="InterPro" id="IPR000683">
    <property type="entry name" value="Gfo/Idh/MocA-like_OxRdtase_N"/>
</dbReference>
<dbReference type="Pfam" id="PF01408">
    <property type="entry name" value="GFO_IDH_MocA"/>
    <property type="match status" value="1"/>
</dbReference>
<dbReference type="Gene3D" id="3.30.360.10">
    <property type="entry name" value="Dihydrodipicolinate Reductase, domain 2"/>
    <property type="match status" value="1"/>
</dbReference>
<dbReference type="SUPFAM" id="SSF51735">
    <property type="entry name" value="NAD(P)-binding Rossmann-fold domains"/>
    <property type="match status" value="1"/>
</dbReference>
<dbReference type="Gene3D" id="3.40.50.720">
    <property type="entry name" value="NAD(P)-binding Rossmann-like Domain"/>
    <property type="match status" value="1"/>
</dbReference>
<name>A0ABD5V9X3_9EURY</name>
<keyword evidence="5" id="KW-1185">Reference proteome</keyword>
<keyword evidence="1" id="KW-0560">Oxidoreductase</keyword>
<protein>
    <submittedName>
        <fullName evidence="4">Gfo/Idh/MocA family protein</fullName>
    </submittedName>
</protein>
<feature type="domain" description="Gfo/Idh/MocA-like oxidoreductase N-terminal" evidence="2">
    <location>
        <begin position="24"/>
        <end position="135"/>
    </location>
</feature>
<organism evidence="4 5">
    <name type="scientific">Halalkalicoccus tibetensis</name>
    <dbReference type="NCBI Taxonomy" id="175632"/>
    <lineage>
        <taxon>Archaea</taxon>
        <taxon>Methanobacteriati</taxon>
        <taxon>Methanobacteriota</taxon>
        <taxon>Stenosarchaea group</taxon>
        <taxon>Halobacteria</taxon>
        <taxon>Halobacteriales</taxon>
        <taxon>Halococcaceae</taxon>
        <taxon>Halalkalicoccus</taxon>
    </lineage>
</organism>
<evidence type="ECO:0000259" key="3">
    <source>
        <dbReference type="Pfam" id="PF22725"/>
    </source>
</evidence>
<dbReference type="SUPFAM" id="SSF55347">
    <property type="entry name" value="Glyceraldehyde-3-phosphate dehydrogenase-like, C-terminal domain"/>
    <property type="match status" value="1"/>
</dbReference>
<sequence>MSQYDIAIIGTGPDPANPTVEGFAMGYRHAEAYREHDQCRIVACADVVPENARAFAEEFGIDDEGIYEGFEAMLAGAEPDVVSVAVPPAIHEPVVVGCARAGVGAIHCEKPIAHTWESAQRLVQTCWRHGVQLTFNRQRRFARPFTEAKRLLDAGEIGELERVTIGWGDFYDLGAHTVDLAGMFNDDRPAEWVIAQLDYREEDVRFGAHQENQMFAQWRYGNGVHGVLSTGAGSGLIDAAFLLRGTEGAIQIDVEDGPMLELERGGSREPVDVAGEDMHMAGTEEGRFGSLFQNRSVAAVIESLETGEESGLSGRIGLNTAEILFGGYESVRRRGRVDLPLDVADNPLEAMVDSGALSPEPVEDED</sequence>
<dbReference type="RefSeq" id="WP_340605052.1">
    <property type="nucleotide sequence ID" value="NZ_JBBMXV010000004.1"/>
</dbReference>
<evidence type="ECO:0000313" key="5">
    <source>
        <dbReference type="Proteomes" id="UP001596312"/>
    </source>
</evidence>
<evidence type="ECO:0000256" key="1">
    <source>
        <dbReference type="ARBA" id="ARBA00023002"/>
    </source>
</evidence>
<comment type="caution">
    <text evidence="4">The sequence shown here is derived from an EMBL/GenBank/DDBJ whole genome shotgun (WGS) entry which is preliminary data.</text>
</comment>
<gene>
    <name evidence="4" type="ORF">ACFQGH_14890</name>
</gene>
<dbReference type="PANTHER" id="PTHR43818">
    <property type="entry name" value="BCDNA.GH03377"/>
    <property type="match status" value="1"/>
</dbReference>
<evidence type="ECO:0000259" key="2">
    <source>
        <dbReference type="Pfam" id="PF01408"/>
    </source>
</evidence>
<dbReference type="InterPro" id="IPR036291">
    <property type="entry name" value="NAD(P)-bd_dom_sf"/>
</dbReference>
<feature type="domain" description="GFO/IDH/MocA-like oxidoreductase" evidence="3">
    <location>
        <begin position="166"/>
        <end position="250"/>
    </location>
</feature>
<dbReference type="InterPro" id="IPR055170">
    <property type="entry name" value="GFO_IDH_MocA-like_dom"/>
</dbReference>
<reference evidence="4 5" key="1">
    <citation type="journal article" date="2019" name="Int. J. Syst. Evol. Microbiol.">
        <title>The Global Catalogue of Microorganisms (GCM) 10K type strain sequencing project: providing services to taxonomists for standard genome sequencing and annotation.</title>
        <authorList>
            <consortium name="The Broad Institute Genomics Platform"/>
            <consortium name="The Broad Institute Genome Sequencing Center for Infectious Disease"/>
            <person name="Wu L."/>
            <person name="Ma J."/>
        </authorList>
    </citation>
    <scope>NUCLEOTIDE SEQUENCE [LARGE SCALE GENOMIC DNA]</scope>
    <source>
        <strain evidence="4 5">CGMCC 1.3240</strain>
    </source>
</reference>
<proteinExistence type="predicted"/>
<dbReference type="PANTHER" id="PTHR43818:SF11">
    <property type="entry name" value="BCDNA.GH03377"/>
    <property type="match status" value="1"/>
</dbReference>
<accession>A0ABD5V9X3</accession>
<dbReference type="InterPro" id="IPR050463">
    <property type="entry name" value="Gfo/Idh/MocA_oxidrdct_glycsds"/>
</dbReference>
<dbReference type="AlphaFoldDB" id="A0ABD5V9X3"/>
<dbReference type="EMBL" id="JBHSXQ010000004">
    <property type="protein sequence ID" value="MFC6906481.1"/>
    <property type="molecule type" value="Genomic_DNA"/>
</dbReference>
<dbReference type="GO" id="GO:0016491">
    <property type="term" value="F:oxidoreductase activity"/>
    <property type="evidence" value="ECO:0007669"/>
    <property type="project" value="UniProtKB-KW"/>
</dbReference>